<reference evidence="1 2" key="1">
    <citation type="submission" date="2019-04" db="EMBL/GenBank/DDBJ databases">
        <title>An improved genome assembly and genetic linkage map for asparagus bean, Vigna unguiculata ssp. sesquipedialis.</title>
        <authorList>
            <person name="Xia Q."/>
            <person name="Zhang R."/>
            <person name="Dong Y."/>
        </authorList>
    </citation>
    <scope>NUCLEOTIDE SEQUENCE [LARGE SCALE GENOMIC DNA]</scope>
    <source>
        <tissue evidence="1">Leaf</tissue>
    </source>
</reference>
<sequence>MVDNGRRWRRDDGGRISGELRCCGGCGNGGLETGSLLRCNGCWWFRSSNVYGGQRCARIWLRCTAVMARGCCSDEGEKMRGTSFAKAWWLVCGRLCWCIVVTDSDVQWRCWNVNGGCRRCR</sequence>
<proteinExistence type="predicted"/>
<organism evidence="1 2">
    <name type="scientific">Vigna unguiculata</name>
    <name type="common">Cowpea</name>
    <dbReference type="NCBI Taxonomy" id="3917"/>
    <lineage>
        <taxon>Eukaryota</taxon>
        <taxon>Viridiplantae</taxon>
        <taxon>Streptophyta</taxon>
        <taxon>Embryophyta</taxon>
        <taxon>Tracheophyta</taxon>
        <taxon>Spermatophyta</taxon>
        <taxon>Magnoliopsida</taxon>
        <taxon>eudicotyledons</taxon>
        <taxon>Gunneridae</taxon>
        <taxon>Pentapetalae</taxon>
        <taxon>rosids</taxon>
        <taxon>fabids</taxon>
        <taxon>Fabales</taxon>
        <taxon>Fabaceae</taxon>
        <taxon>Papilionoideae</taxon>
        <taxon>50 kb inversion clade</taxon>
        <taxon>NPAAA clade</taxon>
        <taxon>indigoferoid/millettioid clade</taxon>
        <taxon>Phaseoleae</taxon>
        <taxon>Vigna</taxon>
    </lineage>
</organism>
<dbReference type="AlphaFoldDB" id="A0A4D6MJV6"/>
<evidence type="ECO:0000313" key="1">
    <source>
        <dbReference type="EMBL" id="QCD99994.1"/>
    </source>
</evidence>
<dbReference type="EMBL" id="CP039351">
    <property type="protein sequence ID" value="QCD99994.1"/>
    <property type="molecule type" value="Genomic_DNA"/>
</dbReference>
<name>A0A4D6MJV6_VIGUN</name>
<keyword evidence="2" id="KW-1185">Reference proteome</keyword>
<evidence type="ECO:0000313" key="2">
    <source>
        <dbReference type="Proteomes" id="UP000501690"/>
    </source>
</evidence>
<accession>A0A4D6MJV6</accession>
<gene>
    <name evidence="1" type="ORF">DEO72_LG7g1281</name>
</gene>
<protein>
    <submittedName>
        <fullName evidence="1">Uncharacterized protein</fullName>
    </submittedName>
</protein>
<dbReference type="Proteomes" id="UP000501690">
    <property type="component" value="Linkage Group LG7"/>
</dbReference>